<keyword evidence="1" id="KW-0472">Membrane</keyword>
<dbReference type="InterPro" id="IPR003018">
    <property type="entry name" value="GAF"/>
</dbReference>
<dbReference type="CDD" id="cd01949">
    <property type="entry name" value="GGDEF"/>
    <property type="match status" value="1"/>
</dbReference>
<gene>
    <name evidence="3" type="ORF">UN64_00755</name>
</gene>
<sequence length="542" mass="61370">MTNNQPDLKLIDLGIIAVLAIIVSMFPIRVLNTNISFMSGINLAVFLYYGLTVALSMTLISVIAMFLSLKVHIFKEYYRYMANTLMFSWIIICEASVFYFLGGETGAFDLNESINLIPVFGYVLTGLILNHVGLYFIITVLYEQSSRFIERDALWDLVSEVLAIPVGLMLYVLYSQLGQPAIFYVGLPFVSLSFIIKLYHSSEQINVSLQKASEIGQQLSEHLKVNPILDIFIEKLVAFMSVDFAFIYDADAGEHLKIIRKYESEEGILASVPIKKHEAISGKVWSTGKSIRYCKIKAWREISETFFQSKAESVVAVPMIRNQKIVGIITFASKKKHAYQKHHLIILEILANYLAVAIDNARNYESTKLKSEQCPLTGLYNYRYFEDLLANMYNNYEYFRKQFSVILLDIDHFKAVNDSYGHQSGNDVLIMLARRLEDFIGERGTVARYGGEEFIILLPESGEKECLEIAEQLRSVISDNGFEIHNDLTDQSKHKIYITASIGVATAPHQGEDPLTLIRNADRAMYTGAKQQGRNKVAAYIG</sequence>
<dbReference type="NCBIfam" id="TIGR00254">
    <property type="entry name" value="GGDEF"/>
    <property type="match status" value="1"/>
</dbReference>
<reference evidence="3 4" key="1">
    <citation type="submission" date="2016-11" db="EMBL/GenBank/DDBJ databases">
        <authorList>
            <person name="Jaros S."/>
            <person name="Januszkiewicz K."/>
            <person name="Wedrychowicz H."/>
        </authorList>
    </citation>
    <scope>NUCLEOTIDE SEQUENCE [LARGE SCALE GENOMIC DNA]</scope>
    <source>
        <strain evidence="3 4">Con a/3</strain>
    </source>
</reference>
<dbReference type="InterPro" id="IPR029787">
    <property type="entry name" value="Nucleotide_cyclase"/>
</dbReference>
<keyword evidence="1" id="KW-1133">Transmembrane helix</keyword>
<feature type="transmembrane region" description="Helical" evidence="1">
    <location>
        <begin position="43"/>
        <end position="68"/>
    </location>
</feature>
<dbReference type="GO" id="GO:0005886">
    <property type="term" value="C:plasma membrane"/>
    <property type="evidence" value="ECO:0007669"/>
    <property type="project" value="TreeGrafter"/>
</dbReference>
<evidence type="ECO:0000313" key="3">
    <source>
        <dbReference type="EMBL" id="OOE14945.1"/>
    </source>
</evidence>
<keyword evidence="1" id="KW-0812">Transmembrane</keyword>
<dbReference type="FunFam" id="3.30.70.270:FF:000001">
    <property type="entry name" value="Diguanylate cyclase domain protein"/>
    <property type="match status" value="1"/>
</dbReference>
<dbReference type="InterPro" id="IPR029016">
    <property type="entry name" value="GAF-like_dom_sf"/>
</dbReference>
<dbReference type="Proteomes" id="UP000188597">
    <property type="component" value="Unassembled WGS sequence"/>
</dbReference>
<dbReference type="InterPro" id="IPR043128">
    <property type="entry name" value="Rev_trsase/Diguanyl_cyclase"/>
</dbReference>
<feature type="transmembrane region" description="Helical" evidence="1">
    <location>
        <begin position="181"/>
        <end position="199"/>
    </location>
</feature>
<dbReference type="Gene3D" id="3.30.450.40">
    <property type="match status" value="1"/>
</dbReference>
<dbReference type="PANTHER" id="PTHR45138">
    <property type="entry name" value="REGULATORY COMPONENTS OF SENSORY TRANSDUCTION SYSTEM"/>
    <property type="match status" value="1"/>
</dbReference>
<evidence type="ECO:0000259" key="2">
    <source>
        <dbReference type="PROSITE" id="PS50887"/>
    </source>
</evidence>
<organism evidence="3 4">
    <name type="scientific">Fictibacillus arsenicus</name>
    <dbReference type="NCBI Taxonomy" id="255247"/>
    <lineage>
        <taxon>Bacteria</taxon>
        <taxon>Bacillati</taxon>
        <taxon>Bacillota</taxon>
        <taxon>Bacilli</taxon>
        <taxon>Bacillales</taxon>
        <taxon>Fictibacillaceae</taxon>
        <taxon>Fictibacillus</taxon>
    </lineage>
</organism>
<dbReference type="AlphaFoldDB" id="A0A1V3GDM2"/>
<accession>A0A1V3GDM2</accession>
<dbReference type="GO" id="GO:0052621">
    <property type="term" value="F:diguanylate cyclase activity"/>
    <property type="evidence" value="ECO:0007669"/>
    <property type="project" value="TreeGrafter"/>
</dbReference>
<proteinExistence type="predicted"/>
<dbReference type="GO" id="GO:1902201">
    <property type="term" value="P:negative regulation of bacterial-type flagellum-dependent cell motility"/>
    <property type="evidence" value="ECO:0007669"/>
    <property type="project" value="TreeGrafter"/>
</dbReference>
<dbReference type="EMBL" id="MQMF01000001">
    <property type="protein sequence ID" value="OOE14945.1"/>
    <property type="molecule type" value="Genomic_DNA"/>
</dbReference>
<dbReference type="Pfam" id="PF00990">
    <property type="entry name" value="GGDEF"/>
    <property type="match status" value="1"/>
</dbReference>
<dbReference type="InterPro" id="IPR050469">
    <property type="entry name" value="Diguanylate_Cyclase"/>
</dbReference>
<dbReference type="SUPFAM" id="SSF55073">
    <property type="entry name" value="Nucleotide cyclase"/>
    <property type="match status" value="1"/>
</dbReference>
<dbReference type="InterPro" id="IPR000160">
    <property type="entry name" value="GGDEF_dom"/>
</dbReference>
<feature type="transmembrane region" description="Helical" evidence="1">
    <location>
        <begin position="80"/>
        <end position="101"/>
    </location>
</feature>
<dbReference type="SMART" id="SM00267">
    <property type="entry name" value="GGDEF"/>
    <property type="match status" value="1"/>
</dbReference>
<dbReference type="PANTHER" id="PTHR45138:SF9">
    <property type="entry name" value="DIGUANYLATE CYCLASE DGCM-RELATED"/>
    <property type="match status" value="1"/>
</dbReference>
<dbReference type="Pfam" id="PF13185">
    <property type="entry name" value="GAF_2"/>
    <property type="match status" value="1"/>
</dbReference>
<comment type="caution">
    <text evidence="3">The sequence shown here is derived from an EMBL/GenBank/DDBJ whole genome shotgun (WGS) entry which is preliminary data.</text>
</comment>
<feature type="transmembrane region" description="Helical" evidence="1">
    <location>
        <begin position="121"/>
        <end position="142"/>
    </location>
</feature>
<evidence type="ECO:0000313" key="4">
    <source>
        <dbReference type="Proteomes" id="UP000188597"/>
    </source>
</evidence>
<name>A0A1V3GDM2_9BACL</name>
<feature type="transmembrane region" description="Helical" evidence="1">
    <location>
        <begin position="154"/>
        <end position="175"/>
    </location>
</feature>
<feature type="transmembrane region" description="Helical" evidence="1">
    <location>
        <begin position="12"/>
        <end position="31"/>
    </location>
</feature>
<dbReference type="SMART" id="SM00065">
    <property type="entry name" value="GAF"/>
    <property type="match status" value="1"/>
</dbReference>
<evidence type="ECO:0000256" key="1">
    <source>
        <dbReference type="SAM" id="Phobius"/>
    </source>
</evidence>
<dbReference type="GO" id="GO:0043709">
    <property type="term" value="P:cell adhesion involved in single-species biofilm formation"/>
    <property type="evidence" value="ECO:0007669"/>
    <property type="project" value="TreeGrafter"/>
</dbReference>
<feature type="domain" description="GGDEF" evidence="2">
    <location>
        <begin position="401"/>
        <end position="542"/>
    </location>
</feature>
<protein>
    <recommendedName>
        <fullName evidence="2">GGDEF domain-containing protein</fullName>
    </recommendedName>
</protein>
<dbReference type="SUPFAM" id="SSF55781">
    <property type="entry name" value="GAF domain-like"/>
    <property type="match status" value="1"/>
</dbReference>
<dbReference type="Gene3D" id="3.30.70.270">
    <property type="match status" value="1"/>
</dbReference>
<dbReference type="PROSITE" id="PS50887">
    <property type="entry name" value="GGDEF"/>
    <property type="match status" value="1"/>
</dbReference>